<evidence type="ECO:0000313" key="5">
    <source>
        <dbReference type="Proteomes" id="UP001153328"/>
    </source>
</evidence>
<dbReference type="InterPro" id="IPR005094">
    <property type="entry name" value="Endonuclease_MobA/VirD2"/>
</dbReference>
<feature type="compositionally biased region" description="Basic and acidic residues" evidence="2">
    <location>
        <begin position="187"/>
        <end position="200"/>
    </location>
</feature>
<feature type="coiled-coil region" evidence="1">
    <location>
        <begin position="421"/>
        <end position="448"/>
    </location>
</feature>
<dbReference type="EMBL" id="CAJVAX010000019">
    <property type="protein sequence ID" value="CAG7651299.1"/>
    <property type="molecule type" value="Genomic_DNA"/>
</dbReference>
<protein>
    <recommendedName>
        <fullName evidence="3">MobA/VirD2-like nuclease domain-containing protein</fullName>
    </recommendedName>
</protein>
<organism evidence="4 5">
    <name type="scientific">Actinacidiphila bryophytorum</name>
    <dbReference type="NCBI Taxonomy" id="1436133"/>
    <lineage>
        <taxon>Bacteria</taxon>
        <taxon>Bacillati</taxon>
        <taxon>Actinomycetota</taxon>
        <taxon>Actinomycetes</taxon>
        <taxon>Kitasatosporales</taxon>
        <taxon>Streptomycetaceae</taxon>
        <taxon>Actinacidiphila</taxon>
    </lineage>
</organism>
<accession>A0A9W4H4K7</accession>
<dbReference type="Pfam" id="PF03432">
    <property type="entry name" value="Relaxase"/>
    <property type="match status" value="1"/>
</dbReference>
<reference evidence="4" key="1">
    <citation type="submission" date="2021-06" db="EMBL/GenBank/DDBJ databases">
        <authorList>
            <person name="Arsene-Ploetze F."/>
        </authorList>
    </citation>
    <scope>NUCLEOTIDE SEQUENCE</scope>
    <source>
        <strain evidence="4">SBRY1</strain>
    </source>
</reference>
<evidence type="ECO:0000256" key="1">
    <source>
        <dbReference type="SAM" id="Coils"/>
    </source>
</evidence>
<dbReference type="RefSeq" id="WP_205045221.1">
    <property type="nucleotide sequence ID" value="NZ_CAJVAX010000019.1"/>
</dbReference>
<feature type="region of interest" description="Disordered" evidence="2">
    <location>
        <begin position="171"/>
        <end position="200"/>
    </location>
</feature>
<keyword evidence="5" id="KW-1185">Reference proteome</keyword>
<dbReference type="Proteomes" id="UP001153328">
    <property type="component" value="Unassembled WGS sequence"/>
</dbReference>
<evidence type="ECO:0000313" key="4">
    <source>
        <dbReference type="EMBL" id="CAG7651299.1"/>
    </source>
</evidence>
<keyword evidence="1" id="KW-0175">Coiled coil</keyword>
<proteinExistence type="predicted"/>
<feature type="compositionally biased region" description="Low complexity" evidence="2">
    <location>
        <begin position="570"/>
        <end position="581"/>
    </location>
</feature>
<dbReference type="AlphaFoldDB" id="A0A9W4H4K7"/>
<evidence type="ECO:0000259" key="3">
    <source>
        <dbReference type="Pfam" id="PF03432"/>
    </source>
</evidence>
<evidence type="ECO:0000256" key="2">
    <source>
        <dbReference type="SAM" id="MobiDB-lite"/>
    </source>
</evidence>
<feature type="region of interest" description="Disordered" evidence="2">
    <location>
        <begin position="540"/>
        <end position="581"/>
    </location>
</feature>
<comment type="caution">
    <text evidence="4">The sequence shown here is derived from an EMBL/GenBank/DDBJ whole genome shotgun (WGS) entry which is preliminary data.</text>
</comment>
<gene>
    <name evidence="4" type="ORF">SBRY_50579</name>
</gene>
<sequence>MVPDIQRKLGLDTRGLLGYLYGPGRHDEHFDPHVVGAWLDRGVPDPGRDERVTLTRLADLLDVPVNRLRAEGRPRKGGHVWHCPVRTAPEDRELSDAEWGEVARRVVHATGIAPDGDETACRWIAVRHAADHIHIVATYVREDGRAPRDHSAARRAQDECRKLERELGLRRLKSGDRTAPRRPSSAEQHKAERQGWEQSSREWLRQQIRSALAHATAADEFLDLLQTGLGVNVQIRRFAASGDIAGYKVNRPGDVNKDGKPVWFAASDLGKDLSWPQVSERLAANPPREDHPTARRTRPEHPLFAYAEAIDTHLVAALTDDGGDDGAAQAHIVAFHESITVLTQQVPPELRQQLRQAEQALARATVSQAKAEHQATRQFRGATRELIYLATSGTAPGEGVIAVALAATVFAVQLIERWHARHQHQQQAEAARQTVAQLQQAADQAALRPLAAMAQHAPASGAEVGFARDLATAVPDHARRIVADPRWPALAGALTEAAQRGHDPHQLLRQAARQRELDSARSPATVLALRVQRLGYQPVPNRRADAARMRSVGHQTAASPALLTPPPSTTTPQTRGGPRRL</sequence>
<feature type="domain" description="MobA/VirD2-like nuclease" evidence="3">
    <location>
        <begin position="71"/>
        <end position="169"/>
    </location>
</feature>
<name>A0A9W4H4K7_9ACTN</name>